<feature type="domain" description="HTH deoR-type" evidence="3">
    <location>
        <begin position="3"/>
        <end position="58"/>
    </location>
</feature>
<dbReference type="Pfam" id="PF13280">
    <property type="entry name" value="WYL"/>
    <property type="match status" value="1"/>
</dbReference>
<dbReference type="EMBL" id="CP025096">
    <property type="protein sequence ID" value="AUD06062.1"/>
    <property type="molecule type" value="Genomic_DNA"/>
</dbReference>
<protein>
    <submittedName>
        <fullName evidence="4">YafY family transcriptional regulator</fullName>
    </submittedName>
</protein>
<name>A0A2K8Z862_9BACT</name>
<dbReference type="PANTHER" id="PTHR34580:SF3">
    <property type="entry name" value="PROTEIN PAFB"/>
    <property type="match status" value="1"/>
</dbReference>
<keyword evidence="5" id="KW-1185">Reference proteome</keyword>
<dbReference type="InterPro" id="IPR036388">
    <property type="entry name" value="WH-like_DNA-bd_sf"/>
</dbReference>
<reference evidence="4 5" key="1">
    <citation type="submission" date="2017-11" db="EMBL/GenBank/DDBJ databases">
        <title>Taxonomic description and genome sequences of Spirosoma HA7 sp. nov., isolated from pollen microhabitat of Corylus avellana.</title>
        <authorList>
            <person name="Ambika Manirajan B."/>
            <person name="Suarez C."/>
            <person name="Ratering S."/>
            <person name="Geissler-Plaum R."/>
            <person name="Cardinale M."/>
            <person name="Sylvia S."/>
        </authorList>
    </citation>
    <scope>NUCLEOTIDE SEQUENCE [LARGE SCALE GENOMIC DNA]</scope>
    <source>
        <strain evidence="4 5">HA7</strain>
    </source>
</reference>
<evidence type="ECO:0000259" key="3">
    <source>
        <dbReference type="PROSITE" id="PS51000"/>
    </source>
</evidence>
<sequence length="233" mass="26449">MNRIDRLFGMVTLLQSRKYVTTEQLAEKFGISVRTVYRDVKTLGEQGIPVSYEPNRGYFLVQGYFLPPVSFSPEEADTLLLLEKLIYGLADKSIMAHYTSVLNKIKTVLRSAEKNRLEQLTDRIKIEVSAQFQQPAQYLAPLQAALSGQQILNIDYQNKDGLTSTRQIEPVGLAYYGAAWHVIAWCHLRNAYRDFNVVRISRLSPTGVAFRKGPHITLNEYIASLHLVDTQIA</sequence>
<dbReference type="PANTHER" id="PTHR34580">
    <property type="match status" value="1"/>
</dbReference>
<gene>
    <name evidence="4" type="ORF">CWM47_31990</name>
</gene>
<dbReference type="InterPro" id="IPR051534">
    <property type="entry name" value="CBASS_pafABC_assoc_protein"/>
</dbReference>
<evidence type="ECO:0000256" key="2">
    <source>
        <dbReference type="ARBA" id="ARBA00023163"/>
    </source>
</evidence>
<organism evidence="4 5">
    <name type="scientific">Spirosoma pollinicola</name>
    <dbReference type="NCBI Taxonomy" id="2057025"/>
    <lineage>
        <taxon>Bacteria</taxon>
        <taxon>Pseudomonadati</taxon>
        <taxon>Bacteroidota</taxon>
        <taxon>Cytophagia</taxon>
        <taxon>Cytophagales</taxon>
        <taxon>Cytophagaceae</taxon>
        <taxon>Spirosoma</taxon>
    </lineage>
</organism>
<evidence type="ECO:0000313" key="5">
    <source>
        <dbReference type="Proteomes" id="UP000232883"/>
    </source>
</evidence>
<accession>A0A2K8Z862</accession>
<dbReference type="InterPro" id="IPR013196">
    <property type="entry name" value="HTH_11"/>
</dbReference>
<dbReference type="GO" id="GO:0003700">
    <property type="term" value="F:DNA-binding transcription factor activity"/>
    <property type="evidence" value="ECO:0007669"/>
    <property type="project" value="InterPro"/>
</dbReference>
<evidence type="ECO:0000256" key="1">
    <source>
        <dbReference type="ARBA" id="ARBA00023015"/>
    </source>
</evidence>
<dbReference type="AlphaFoldDB" id="A0A2K8Z862"/>
<keyword evidence="1" id="KW-0805">Transcription regulation</keyword>
<dbReference type="InterPro" id="IPR026881">
    <property type="entry name" value="WYL_dom"/>
</dbReference>
<dbReference type="PROSITE" id="PS51000">
    <property type="entry name" value="HTH_DEOR_2"/>
    <property type="match status" value="1"/>
</dbReference>
<dbReference type="Gene3D" id="1.10.10.10">
    <property type="entry name" value="Winged helix-like DNA-binding domain superfamily/Winged helix DNA-binding domain"/>
    <property type="match status" value="1"/>
</dbReference>
<dbReference type="KEGG" id="spir:CWM47_31990"/>
<dbReference type="InterPro" id="IPR036390">
    <property type="entry name" value="WH_DNA-bd_sf"/>
</dbReference>
<dbReference type="Pfam" id="PF08279">
    <property type="entry name" value="HTH_11"/>
    <property type="match status" value="1"/>
</dbReference>
<dbReference type="RefSeq" id="WP_100992613.1">
    <property type="nucleotide sequence ID" value="NZ_CP025096.1"/>
</dbReference>
<dbReference type="PROSITE" id="PS52050">
    <property type="entry name" value="WYL"/>
    <property type="match status" value="1"/>
</dbReference>
<dbReference type="Proteomes" id="UP000232883">
    <property type="component" value="Chromosome"/>
</dbReference>
<dbReference type="InterPro" id="IPR001034">
    <property type="entry name" value="DeoR_HTH"/>
</dbReference>
<evidence type="ECO:0000313" key="4">
    <source>
        <dbReference type="EMBL" id="AUD06062.1"/>
    </source>
</evidence>
<dbReference type="OrthoDB" id="9815009at2"/>
<proteinExistence type="predicted"/>
<dbReference type="SMART" id="SM00420">
    <property type="entry name" value="HTH_DEOR"/>
    <property type="match status" value="1"/>
</dbReference>
<dbReference type="SUPFAM" id="SSF46785">
    <property type="entry name" value="Winged helix' DNA-binding domain"/>
    <property type="match status" value="1"/>
</dbReference>
<keyword evidence="2" id="KW-0804">Transcription</keyword>